<feature type="chain" id="PRO_5046575966" description="DUF3551 domain-containing protein" evidence="1">
    <location>
        <begin position="23"/>
        <end position="86"/>
    </location>
</feature>
<dbReference type="Pfam" id="PF12071">
    <property type="entry name" value="DUF3551"/>
    <property type="match status" value="1"/>
</dbReference>
<evidence type="ECO:0000256" key="1">
    <source>
        <dbReference type="SAM" id="SignalP"/>
    </source>
</evidence>
<evidence type="ECO:0000313" key="2">
    <source>
        <dbReference type="EMBL" id="GLR90931.1"/>
    </source>
</evidence>
<comment type="caution">
    <text evidence="2">The sequence shown here is derived from an EMBL/GenBank/DDBJ whole genome shotgun (WGS) entry which is preliminary data.</text>
</comment>
<evidence type="ECO:0000313" key="3">
    <source>
        <dbReference type="Proteomes" id="UP001156905"/>
    </source>
</evidence>
<name>A0ABQ6BBQ8_9BRAD</name>
<dbReference type="EMBL" id="BSOW01000039">
    <property type="protein sequence ID" value="GLR90931.1"/>
    <property type="molecule type" value="Genomic_DNA"/>
</dbReference>
<proteinExistence type="predicted"/>
<evidence type="ECO:0008006" key="4">
    <source>
        <dbReference type="Google" id="ProtNLM"/>
    </source>
</evidence>
<accession>A0ABQ6BBQ8</accession>
<sequence>MRMLHLLILAGATMLAVAPATAQRYDPRYPVCLQSWYEAGLTDINCSYVSIEQCRATVSGLYAMCLENPYWQGVPWRNSRRQGHFY</sequence>
<reference evidence="3" key="1">
    <citation type="journal article" date="2019" name="Int. J. Syst. Evol. Microbiol.">
        <title>The Global Catalogue of Microorganisms (GCM) 10K type strain sequencing project: providing services to taxonomists for standard genome sequencing and annotation.</title>
        <authorList>
            <consortium name="The Broad Institute Genomics Platform"/>
            <consortium name="The Broad Institute Genome Sequencing Center for Infectious Disease"/>
            <person name="Wu L."/>
            <person name="Ma J."/>
        </authorList>
    </citation>
    <scope>NUCLEOTIDE SEQUENCE [LARGE SCALE GENOMIC DNA]</scope>
    <source>
        <strain evidence="3">NBRC 102520</strain>
    </source>
</reference>
<dbReference type="RefSeq" id="WP_284273998.1">
    <property type="nucleotide sequence ID" value="NZ_BSOW01000039.1"/>
</dbReference>
<keyword evidence="1" id="KW-0732">Signal</keyword>
<feature type="signal peptide" evidence="1">
    <location>
        <begin position="1"/>
        <end position="22"/>
    </location>
</feature>
<keyword evidence="3" id="KW-1185">Reference proteome</keyword>
<gene>
    <name evidence="2" type="ORF">GCM10007857_76470</name>
</gene>
<organism evidence="2 3">
    <name type="scientific">Bradyrhizobium iriomotense</name>
    <dbReference type="NCBI Taxonomy" id="441950"/>
    <lineage>
        <taxon>Bacteria</taxon>
        <taxon>Pseudomonadati</taxon>
        <taxon>Pseudomonadota</taxon>
        <taxon>Alphaproteobacteria</taxon>
        <taxon>Hyphomicrobiales</taxon>
        <taxon>Nitrobacteraceae</taxon>
        <taxon>Bradyrhizobium</taxon>
    </lineage>
</organism>
<protein>
    <recommendedName>
        <fullName evidence="4">DUF3551 domain-containing protein</fullName>
    </recommendedName>
</protein>
<dbReference type="InterPro" id="IPR021937">
    <property type="entry name" value="DUF3551"/>
</dbReference>
<dbReference type="Proteomes" id="UP001156905">
    <property type="component" value="Unassembled WGS sequence"/>
</dbReference>